<feature type="domain" description="Fibrous sheath-interacting protein 2 C-terminal" evidence="2">
    <location>
        <begin position="510"/>
        <end position="815"/>
    </location>
</feature>
<proteinExistence type="predicted"/>
<evidence type="ECO:0000313" key="4">
    <source>
        <dbReference type="Proteomes" id="UP000001811"/>
    </source>
</evidence>
<dbReference type="PANTHER" id="PTHR21856:SF7">
    <property type="entry name" value="FIBROUS SHEATH-INTERACTING PROTEIN 2"/>
    <property type="match status" value="1"/>
</dbReference>
<dbReference type="InParanoid" id="G1TGA1"/>
<dbReference type="eggNOG" id="ENOG502S41A">
    <property type="taxonomic scope" value="Eukaryota"/>
</dbReference>
<dbReference type="AlphaFoldDB" id="G1TGA1"/>
<dbReference type="Bgee" id="ENSOCUG00000026298">
    <property type="expression patterns" value="Expressed in testis and 7 other cell types or tissues"/>
</dbReference>
<dbReference type="HOGENOM" id="CLU_244264_0_0_1"/>
<reference evidence="3" key="3">
    <citation type="submission" date="2025-09" db="UniProtKB">
        <authorList>
            <consortium name="Ensembl"/>
        </authorList>
    </citation>
    <scope>IDENTIFICATION</scope>
    <source>
        <strain evidence="3">Thorbecke</strain>
    </source>
</reference>
<feature type="region of interest" description="Disordered" evidence="1">
    <location>
        <begin position="225"/>
        <end position="254"/>
    </location>
</feature>
<reference evidence="3 4" key="1">
    <citation type="journal article" date="2011" name="Nature">
        <title>A high-resolution map of human evolutionary constraint using 29 mammals.</title>
        <authorList>
            <person name="Lindblad-Toh K."/>
            <person name="Garber M."/>
            <person name="Zuk O."/>
            <person name="Lin M.F."/>
            <person name="Parker B.J."/>
            <person name="Washietl S."/>
            <person name="Kheradpour P."/>
            <person name="Ernst J."/>
            <person name="Jordan G."/>
            <person name="Mauceli E."/>
            <person name="Ward L.D."/>
            <person name="Lowe C.B."/>
            <person name="Holloway A.K."/>
            <person name="Clamp M."/>
            <person name="Gnerre S."/>
            <person name="Alfoldi J."/>
            <person name="Beal K."/>
            <person name="Chang J."/>
            <person name="Clawson H."/>
            <person name="Cuff J."/>
            <person name="Di Palma F."/>
            <person name="Fitzgerald S."/>
            <person name="Flicek P."/>
            <person name="Guttman M."/>
            <person name="Hubisz M.J."/>
            <person name="Jaffe D.B."/>
            <person name="Jungreis I."/>
            <person name="Kent W.J."/>
            <person name="Kostka D."/>
            <person name="Lara M."/>
            <person name="Martins A.L."/>
            <person name="Massingham T."/>
            <person name="Moltke I."/>
            <person name="Raney B.J."/>
            <person name="Rasmussen M.D."/>
            <person name="Robinson J."/>
            <person name="Stark A."/>
            <person name="Vilella A.J."/>
            <person name="Wen J."/>
            <person name="Xie X."/>
            <person name="Zody M.C."/>
            <person name="Baldwin J."/>
            <person name="Bloom T."/>
            <person name="Chin C.W."/>
            <person name="Heiman D."/>
            <person name="Nicol R."/>
            <person name="Nusbaum C."/>
            <person name="Young S."/>
            <person name="Wilkinson J."/>
            <person name="Worley K.C."/>
            <person name="Kovar C.L."/>
            <person name="Muzny D.M."/>
            <person name="Gibbs R.A."/>
            <person name="Cree A."/>
            <person name="Dihn H.H."/>
            <person name="Fowler G."/>
            <person name="Jhangiani S."/>
            <person name="Joshi V."/>
            <person name="Lee S."/>
            <person name="Lewis L.R."/>
            <person name="Nazareth L.V."/>
            <person name="Okwuonu G."/>
            <person name="Santibanez J."/>
            <person name="Warren W.C."/>
            <person name="Mardis E.R."/>
            <person name="Weinstock G.M."/>
            <person name="Wilson R.K."/>
            <person name="Delehaunty K."/>
            <person name="Dooling D."/>
            <person name="Fronik C."/>
            <person name="Fulton L."/>
            <person name="Fulton B."/>
            <person name="Graves T."/>
            <person name="Minx P."/>
            <person name="Sodergren E."/>
            <person name="Birney E."/>
            <person name="Margulies E.H."/>
            <person name="Herrero J."/>
            <person name="Green E.D."/>
            <person name="Haussler D."/>
            <person name="Siepel A."/>
            <person name="Goldman N."/>
            <person name="Pollard K.S."/>
            <person name="Pedersen J.S."/>
            <person name="Lander E.S."/>
            <person name="Kellis M."/>
        </authorList>
    </citation>
    <scope>NUCLEOTIDE SEQUENCE [LARGE SCALE GENOMIC DNA]</scope>
    <source>
        <strain evidence="3 4">Thorbecke inbred</strain>
    </source>
</reference>
<dbReference type="Pfam" id="PF15783">
    <property type="entry name" value="FSIP2"/>
    <property type="match status" value="1"/>
</dbReference>
<keyword evidence="4" id="KW-1185">Reference proteome</keyword>
<evidence type="ECO:0000259" key="2">
    <source>
        <dbReference type="Pfam" id="PF15783"/>
    </source>
</evidence>
<dbReference type="Proteomes" id="UP000001811">
    <property type="component" value="Chromosome X"/>
</dbReference>
<evidence type="ECO:0000256" key="1">
    <source>
        <dbReference type="SAM" id="MobiDB-lite"/>
    </source>
</evidence>
<reference evidence="3" key="2">
    <citation type="submission" date="2025-08" db="UniProtKB">
        <authorList>
            <consortium name="Ensembl"/>
        </authorList>
    </citation>
    <scope>IDENTIFICATION</scope>
    <source>
        <strain evidence="3">Thorbecke</strain>
    </source>
</reference>
<dbReference type="PaxDb" id="9986-ENSOCUP00000015951"/>
<dbReference type="EMBL" id="AAGW02046676">
    <property type="status" value="NOT_ANNOTATED_CDS"/>
    <property type="molecule type" value="Genomic_DNA"/>
</dbReference>
<evidence type="ECO:0000313" key="3">
    <source>
        <dbReference type="Ensembl" id="ENSOCUP00000015951.2"/>
    </source>
</evidence>
<dbReference type="InterPro" id="IPR038891">
    <property type="entry name" value="FSIP2"/>
</dbReference>
<feature type="region of interest" description="Disordered" evidence="1">
    <location>
        <begin position="135"/>
        <end position="156"/>
    </location>
</feature>
<protein>
    <recommendedName>
        <fullName evidence="2">Fibrous sheath-interacting protein 2 C-terminal domain-containing protein</fullName>
    </recommendedName>
</protein>
<sequence length="824" mass="92725">MNSVLGSGVKLDDAKKSDAKRKLEEDVPFELTSLKSIVKDIRSQVKRSCSPPYRVRDDTQILHPQHVHNITEIIYSNVLEISSFQGPIDDSKSQYPLNDKATYGIKQDDKDFAQPTSVNSASQYVLAIKKEKEKSNDEEILTQPSKPDSAQYPPENNPGIFPENFLEEVISEIVNKCIFCFSPNTDDACQNVASDVNSDELYDAAVKLIDSLLKEFLEAQMKASNQDQRNQSFSSTDTFSSAHKVSLRQEEPPVNKVSPEIKMIIRDKIPSMNKMSSETKMSPSDEVLLIPKTPSVDKAFISKVVNSSLSSILQQYESQYSICKDINSNGENLAKRLANAVLEEIFQHQLNLLLHDEGLPSICLPLESKEFMKKVQKVPQTSCKECQTSRPYTVLLPHEFLENIMSSLLSKIFFTVANTSMLQDNLYTELDFLQMKLVGTVMTEISKDECMIIEYVQSLHPNDDEIIQLVVQTIYNNLLPQFGSLANIQNCITSDCRMLSESIVNLVVREPPQAHKLPFHIIEEIAVQFLSKLLSVFPTVGKESNKTLHAEMQKIISKILDSFQEYMSKSQIKVVPQTKESSTISLAESETIEKVVTSVYNSVLKHSGSHISVYKDLLGKSNFLSDIIGFLMVKEISNSEFHPQVEGEASGSELVLEAVKIMEKVVKIIDDLRSKEKASSRKSVVLDALFLEEILALFLARLAMLPSASSKNTKNLSKFELNKMSSQLTKSVTAEISRNNISVVAAYPEEYFLNPENRETVLQIVDSVYNQALQQCGTQEELYYDVKGTNHFFPNKVASLVFSKVLNCPLETKFPQLVFMAKHY</sequence>
<accession>G1TGA1</accession>
<dbReference type="GeneTree" id="ENSGT00680000100018"/>
<dbReference type="PANTHER" id="PTHR21856">
    <property type="entry name" value="FIBROUS SHEATH-INTERACTING PROTEIN 2"/>
    <property type="match status" value="1"/>
</dbReference>
<dbReference type="GO" id="GO:0005739">
    <property type="term" value="C:mitochondrion"/>
    <property type="evidence" value="ECO:0007669"/>
    <property type="project" value="TreeGrafter"/>
</dbReference>
<name>G1TGA1_RABIT</name>
<dbReference type="InterPro" id="IPR031554">
    <property type="entry name" value="FSIP2_C"/>
</dbReference>
<dbReference type="Ensembl" id="ENSOCUT00000030848.2">
    <property type="protein sequence ID" value="ENSOCUP00000015951.2"/>
    <property type="gene ID" value="ENSOCUG00000026298.3"/>
</dbReference>
<feature type="compositionally biased region" description="Polar residues" evidence="1">
    <location>
        <begin position="225"/>
        <end position="243"/>
    </location>
</feature>
<organism evidence="3 4">
    <name type="scientific">Oryctolagus cuniculus</name>
    <name type="common">Rabbit</name>
    <dbReference type="NCBI Taxonomy" id="9986"/>
    <lineage>
        <taxon>Eukaryota</taxon>
        <taxon>Metazoa</taxon>
        <taxon>Chordata</taxon>
        <taxon>Craniata</taxon>
        <taxon>Vertebrata</taxon>
        <taxon>Euteleostomi</taxon>
        <taxon>Mammalia</taxon>
        <taxon>Eutheria</taxon>
        <taxon>Euarchontoglires</taxon>
        <taxon>Glires</taxon>
        <taxon>Lagomorpha</taxon>
        <taxon>Leporidae</taxon>
        <taxon>Oryctolagus</taxon>
    </lineage>
</organism>